<feature type="transmembrane region" description="Helical" evidence="2">
    <location>
        <begin position="150"/>
        <end position="172"/>
    </location>
</feature>
<gene>
    <name evidence="3" type="ORF">AM2010_1920</name>
</gene>
<dbReference type="InterPro" id="IPR006135">
    <property type="entry name" value="T3SS_substrate_exporter"/>
</dbReference>
<dbReference type="PATRIC" id="fig|543877.4.peg.1949"/>
<name>A0A0G3X9V7_9SPHN</name>
<dbReference type="EMBL" id="CP011805">
    <property type="protein sequence ID" value="AKM07982.1"/>
    <property type="molecule type" value="Genomic_DNA"/>
</dbReference>
<keyword evidence="3" id="KW-0282">Flagellum</keyword>
<keyword evidence="2" id="KW-0472">Membrane</keyword>
<feature type="transmembrane region" description="Helical" evidence="2">
    <location>
        <begin position="32"/>
        <end position="53"/>
    </location>
</feature>
<dbReference type="RefSeq" id="WP_053044050.1">
    <property type="nucleotide sequence ID" value="NZ_CP011805.1"/>
</dbReference>
<keyword evidence="4" id="KW-1185">Reference proteome</keyword>
<evidence type="ECO:0000256" key="1">
    <source>
        <dbReference type="ARBA" id="ARBA00010690"/>
    </source>
</evidence>
<accession>A0A0G3X9V7</accession>
<dbReference type="PANTHER" id="PTHR30531:SF12">
    <property type="entry name" value="FLAGELLAR BIOSYNTHETIC PROTEIN FLHB"/>
    <property type="match status" value="1"/>
</dbReference>
<dbReference type="Proteomes" id="UP000037643">
    <property type="component" value="Chromosome"/>
</dbReference>
<keyword evidence="2" id="KW-0812">Transmembrane</keyword>
<keyword evidence="3" id="KW-0969">Cilium</keyword>
<dbReference type="Pfam" id="PF01312">
    <property type="entry name" value="Bac_export_2"/>
    <property type="match status" value="1"/>
</dbReference>
<dbReference type="InterPro" id="IPR029025">
    <property type="entry name" value="T3SS_substrate_exporter_C"/>
</dbReference>
<dbReference type="OrthoDB" id="9807950at2"/>
<dbReference type="STRING" id="543877.AM2010_1920"/>
<evidence type="ECO:0000256" key="2">
    <source>
        <dbReference type="SAM" id="Phobius"/>
    </source>
</evidence>
<protein>
    <submittedName>
        <fullName evidence="3">Flagellar biosynthetic protein FlhB</fullName>
    </submittedName>
</protein>
<dbReference type="PRINTS" id="PR00950">
    <property type="entry name" value="TYPE3IMSPROT"/>
</dbReference>
<keyword evidence="2" id="KW-1133">Transmembrane helix</keyword>
<keyword evidence="3" id="KW-0966">Cell projection</keyword>
<dbReference type="KEGG" id="amx:AM2010_1920"/>
<sequence>MEQQEQNRTEEATPFKLQRARKKGQVARGMDLGFVGSLLALTCFALLAGPTFVARLGELMRGILITGVGRAAESGDVFATVRSVYWSAFQPLLLLGAIVMVVLIALELVQLRGFIFTTAPLKPNFKRLDPAQGLKRLFSMRLLKETLKNIVKMAVYASLAWLMIVSAIEIFGDSLADAAALARAMEGGAKRLLFAFILAAVFFAAVDQIIVRGEFRKQMRMGRSEVKRETKEREGEPRLKQKRRDLHIQLRQQTEGLAGLGDADILIVNPEHFAVALRYRQGEMEAPEVRAKGRNHLAQLLKRKARLLGMTIVADAPLARELYRSTPRGAPIASRHFRAVAQHYSRFLDRREGEDPRGRGDG</sequence>
<dbReference type="SUPFAM" id="SSF160544">
    <property type="entry name" value="EscU C-terminal domain-like"/>
    <property type="match status" value="1"/>
</dbReference>
<feature type="transmembrane region" description="Helical" evidence="2">
    <location>
        <begin position="192"/>
        <end position="211"/>
    </location>
</feature>
<dbReference type="GO" id="GO:0005886">
    <property type="term" value="C:plasma membrane"/>
    <property type="evidence" value="ECO:0007669"/>
    <property type="project" value="TreeGrafter"/>
</dbReference>
<dbReference type="AlphaFoldDB" id="A0A0G3X9V7"/>
<feature type="transmembrane region" description="Helical" evidence="2">
    <location>
        <begin position="84"/>
        <end position="106"/>
    </location>
</feature>
<organism evidence="3 4">
    <name type="scientific">Pelagerythrobacter marensis</name>
    <dbReference type="NCBI Taxonomy" id="543877"/>
    <lineage>
        <taxon>Bacteria</taxon>
        <taxon>Pseudomonadati</taxon>
        <taxon>Pseudomonadota</taxon>
        <taxon>Alphaproteobacteria</taxon>
        <taxon>Sphingomonadales</taxon>
        <taxon>Erythrobacteraceae</taxon>
        <taxon>Pelagerythrobacter</taxon>
    </lineage>
</organism>
<dbReference type="PANTHER" id="PTHR30531">
    <property type="entry name" value="FLAGELLAR BIOSYNTHETIC PROTEIN FLHB"/>
    <property type="match status" value="1"/>
</dbReference>
<evidence type="ECO:0000313" key="4">
    <source>
        <dbReference type="Proteomes" id="UP000037643"/>
    </source>
</evidence>
<dbReference type="Gene3D" id="3.40.1690.10">
    <property type="entry name" value="secretion proteins EscU"/>
    <property type="match status" value="1"/>
</dbReference>
<evidence type="ECO:0000313" key="3">
    <source>
        <dbReference type="EMBL" id="AKM07982.1"/>
    </source>
</evidence>
<reference evidence="3 4" key="1">
    <citation type="submission" date="2015-06" db="EMBL/GenBank/DDBJ databases">
        <authorList>
            <person name="Kim K.M."/>
        </authorList>
    </citation>
    <scope>NUCLEOTIDE SEQUENCE [LARGE SCALE GENOMIC DNA]</scope>
    <source>
        <strain evidence="3 4">KCTC 22370</strain>
    </source>
</reference>
<dbReference type="GO" id="GO:0009306">
    <property type="term" value="P:protein secretion"/>
    <property type="evidence" value="ECO:0007669"/>
    <property type="project" value="InterPro"/>
</dbReference>
<proteinExistence type="inferred from homology"/>
<comment type="similarity">
    <text evidence="1">Belongs to the type III secretion exporter family.</text>
</comment>